<dbReference type="Proteomes" id="UP000406184">
    <property type="component" value="Unassembled WGS sequence"/>
</dbReference>
<accession>A0A564SPM6</accession>
<dbReference type="AlphaFoldDB" id="A0A564SPM6"/>
<evidence type="ECO:0000256" key="1">
    <source>
        <dbReference type="SAM" id="MobiDB-lite"/>
    </source>
</evidence>
<sequence length="90" mass="9423">MASFSGIKNTLLAEQSDKEAAPAHGPNLKSSKAPERYAPGPAVIFYGKKSCFPGRCGAYFLSTASAVTTMKRTVFCSPPGKVIVPSAVPM</sequence>
<dbReference type="EMBL" id="CABHMY010000077">
    <property type="protein sequence ID" value="VUW96763.1"/>
    <property type="molecule type" value="Genomic_DNA"/>
</dbReference>
<keyword evidence="3" id="KW-1185">Reference proteome</keyword>
<protein>
    <submittedName>
        <fullName evidence="2">Uncharacterized protein</fullName>
    </submittedName>
</protein>
<proteinExistence type="predicted"/>
<name>A0A564SPM6_9FIRM</name>
<evidence type="ECO:0000313" key="2">
    <source>
        <dbReference type="EMBL" id="VUW96763.1"/>
    </source>
</evidence>
<organism evidence="2 3">
    <name type="scientific">Faecalibacterium prausnitzii</name>
    <dbReference type="NCBI Taxonomy" id="853"/>
    <lineage>
        <taxon>Bacteria</taxon>
        <taxon>Bacillati</taxon>
        <taxon>Bacillota</taxon>
        <taxon>Clostridia</taxon>
        <taxon>Eubacteriales</taxon>
        <taxon>Oscillospiraceae</taxon>
        <taxon>Faecalibacterium</taxon>
    </lineage>
</organism>
<evidence type="ECO:0000313" key="3">
    <source>
        <dbReference type="Proteomes" id="UP000406184"/>
    </source>
</evidence>
<gene>
    <name evidence="2" type="ORF">FPPS064S07_02316</name>
</gene>
<feature type="region of interest" description="Disordered" evidence="1">
    <location>
        <begin position="1"/>
        <end position="36"/>
    </location>
</feature>
<reference evidence="2 3" key="1">
    <citation type="submission" date="2019-07" db="EMBL/GenBank/DDBJ databases">
        <authorList>
            <person name="Hibberd C M."/>
            <person name="Gehrig L. J."/>
            <person name="Chang H.-W."/>
            <person name="Venkatesh S."/>
        </authorList>
    </citation>
    <scope>NUCLEOTIDE SEQUENCE [LARGE SCALE GENOMIC DNA]</scope>
    <source>
        <strain evidence="2">Faecalibacterium_prausnitzii_JG_BgPS064</strain>
    </source>
</reference>